<comment type="caution">
    <text evidence="1">The sequence shown here is derived from an EMBL/GenBank/DDBJ whole genome shotgun (WGS) entry which is preliminary data.</text>
</comment>
<reference evidence="1 2" key="1">
    <citation type="submission" date="2014-01" db="EMBL/GenBank/DDBJ databases">
        <authorList>
            <consortium name="Genome Consortium for Active Teaching"/>
            <person name="Sontag T.C."/>
            <person name="Newman J.D."/>
        </authorList>
    </citation>
    <scope>NUCLEOTIDE SEQUENCE [LARGE SCALE GENOMIC DNA]</scope>
    <source>
        <strain evidence="1 2">DSM 19056</strain>
    </source>
</reference>
<evidence type="ECO:0000313" key="2">
    <source>
        <dbReference type="Proteomes" id="UP000197587"/>
    </source>
</evidence>
<evidence type="ECO:0008006" key="3">
    <source>
        <dbReference type="Google" id="ProtNLM"/>
    </source>
</evidence>
<reference evidence="1 2" key="2">
    <citation type="submission" date="2017-05" db="EMBL/GenBank/DDBJ databases">
        <title>Genome of Chryseobacterium haifense.</title>
        <authorList>
            <person name="Newman J.D."/>
        </authorList>
    </citation>
    <scope>NUCLEOTIDE SEQUENCE [LARGE SCALE GENOMIC DNA]</scope>
    <source>
        <strain evidence="1 2">DSM 19056</strain>
    </source>
</reference>
<dbReference type="EMBL" id="JASZ02000036">
    <property type="protein sequence ID" value="OWK97211.1"/>
    <property type="molecule type" value="Genomic_DNA"/>
</dbReference>
<dbReference type="Proteomes" id="UP000197587">
    <property type="component" value="Unassembled WGS sequence"/>
</dbReference>
<protein>
    <recommendedName>
        <fullName evidence="3">Secretion system C-terminal sorting domain-containing protein</fullName>
    </recommendedName>
</protein>
<sequence length="63" mass="7334">MKNSDITTIKIYNTKGLLMKTMKGIQNLDTSELKSGYYVIEFLLKNYTIKRQFIEIGNLSKIK</sequence>
<evidence type="ECO:0000313" key="1">
    <source>
        <dbReference type="EMBL" id="OWK97211.1"/>
    </source>
</evidence>
<gene>
    <name evidence="1" type="ORF">AP75_12550</name>
</gene>
<keyword evidence="2" id="KW-1185">Reference proteome</keyword>
<accession>A0A246B771</accession>
<proteinExistence type="predicted"/>
<dbReference type="RefSeq" id="WP_031503339.1">
    <property type="nucleotide sequence ID" value="NZ_JASZ02000036.1"/>
</dbReference>
<dbReference type="AlphaFoldDB" id="A0A246B771"/>
<organism evidence="1 2">
    <name type="scientific">Kaistella haifensis DSM 19056</name>
    <dbReference type="NCBI Taxonomy" id="1450526"/>
    <lineage>
        <taxon>Bacteria</taxon>
        <taxon>Pseudomonadati</taxon>
        <taxon>Bacteroidota</taxon>
        <taxon>Flavobacteriia</taxon>
        <taxon>Flavobacteriales</taxon>
        <taxon>Weeksellaceae</taxon>
        <taxon>Chryseobacterium group</taxon>
        <taxon>Kaistella</taxon>
    </lineage>
</organism>
<name>A0A246B771_9FLAO</name>